<accession>A0A973WUT0</accession>
<sequence length="79" mass="9448">MNSLEDGWAWTDMTFSEWSMAVNRRLKDIYAISIADAGIDRKLLKSHWEEKEAPFDFVSWFGNKYDLDPRQMFGHVWMK</sequence>
<dbReference type="RefSeq" id="WP_176534437.1">
    <property type="nucleotide sequence ID" value="NZ_CP088022.1"/>
</dbReference>
<protein>
    <submittedName>
        <fullName evidence="1">Uncharacterized protein</fullName>
    </submittedName>
</protein>
<reference evidence="1" key="1">
    <citation type="submission" date="2020-06" db="EMBL/GenBank/DDBJ databases">
        <title>Whole Genome Sequence of Bradyrhizobium sp. Strain 66S1MB.</title>
        <authorList>
            <person name="Bromfield E."/>
            <person name="Cloutier S."/>
        </authorList>
    </citation>
    <scope>NUCLEOTIDE SEQUENCE</scope>
    <source>
        <strain evidence="1">66S1MB</strain>
    </source>
</reference>
<dbReference type="AlphaFoldDB" id="A0A973WUT0"/>
<gene>
    <name evidence="1" type="ORF">HU230_38810</name>
</gene>
<organism evidence="1">
    <name type="scientific">Bradyrhizobium quebecense</name>
    <dbReference type="NCBI Taxonomy" id="2748629"/>
    <lineage>
        <taxon>Bacteria</taxon>
        <taxon>Pseudomonadati</taxon>
        <taxon>Pseudomonadota</taxon>
        <taxon>Alphaproteobacteria</taxon>
        <taxon>Hyphomicrobiales</taxon>
        <taxon>Nitrobacteraceae</taxon>
        <taxon>Bradyrhizobium</taxon>
    </lineage>
</organism>
<dbReference type="EMBL" id="JABWSX010000001">
    <property type="protein sequence ID" value="NVL11509.1"/>
    <property type="molecule type" value="Genomic_DNA"/>
</dbReference>
<comment type="caution">
    <text evidence="1">The sequence shown here is derived from an EMBL/GenBank/DDBJ whole genome shotgun (WGS) entry which is preliminary data.</text>
</comment>
<proteinExistence type="predicted"/>
<evidence type="ECO:0000313" key="1">
    <source>
        <dbReference type="EMBL" id="NVL11509.1"/>
    </source>
</evidence>
<name>A0A973WUT0_9BRAD</name>